<dbReference type="SUPFAM" id="SSF55846">
    <property type="entry name" value="N-acetylmuramoyl-L-alanine amidase-like"/>
    <property type="match status" value="1"/>
</dbReference>
<evidence type="ECO:0000313" key="2">
    <source>
        <dbReference type="EMBL" id="PTI29414.1"/>
    </source>
</evidence>
<comment type="caution">
    <text evidence="2">The sequence shown here is derived from an EMBL/GenBank/DDBJ whole genome shotgun (WGS) entry which is preliminary data.</text>
</comment>
<gene>
    <name evidence="2" type="ORF">BU072_07835</name>
</gene>
<dbReference type="AlphaFoldDB" id="A0A2T4PSU9"/>
<reference evidence="2 3" key="1">
    <citation type="journal article" date="2016" name="Front. Microbiol.">
        <title>Comprehensive Phylogenetic Analysis of Bovine Non-aureus Staphylococci Species Based on Whole-Genome Sequencing.</title>
        <authorList>
            <person name="Naushad S."/>
            <person name="Barkema H.W."/>
            <person name="Luby C."/>
            <person name="Condas L.A."/>
            <person name="Nobrega D.B."/>
            <person name="Carson D.A."/>
            <person name="De Buck J."/>
        </authorList>
    </citation>
    <scope>NUCLEOTIDE SEQUENCE [LARGE SCALE GENOMIC DNA]</scope>
    <source>
        <strain evidence="2 3">SNUC 2204</strain>
    </source>
</reference>
<evidence type="ECO:0000313" key="3">
    <source>
        <dbReference type="Proteomes" id="UP000241209"/>
    </source>
</evidence>
<dbReference type="Proteomes" id="UP000241209">
    <property type="component" value="Unassembled WGS sequence"/>
</dbReference>
<dbReference type="GO" id="GO:0008745">
    <property type="term" value="F:N-acetylmuramoyl-L-alanine amidase activity"/>
    <property type="evidence" value="ECO:0007669"/>
    <property type="project" value="InterPro"/>
</dbReference>
<name>A0A2T4PSU9_9STAP</name>
<dbReference type="Pfam" id="PF01510">
    <property type="entry name" value="Amidase_2"/>
    <property type="match status" value="1"/>
</dbReference>
<dbReference type="Gene3D" id="2.30.30.40">
    <property type="entry name" value="SH3 Domains"/>
    <property type="match status" value="1"/>
</dbReference>
<dbReference type="CDD" id="cd06583">
    <property type="entry name" value="PGRP"/>
    <property type="match status" value="1"/>
</dbReference>
<dbReference type="InterPro" id="IPR002502">
    <property type="entry name" value="Amidase_domain"/>
</dbReference>
<dbReference type="InterPro" id="IPR057958">
    <property type="entry name" value="SH3b_P2_dom"/>
</dbReference>
<sequence>MKNIYSKHIKGSKLTGKKASIAGIVIHNDYGSMTPNQYLPWLYTREQNGTHVNGWASVYVNKDETLWYHPTDYVEWHCGNNWANSNLIGFEITQSHPAAGLTDAQFKLNEEATFKVVAAVMKSYGLAVNRTTVNLHRQYFGTSCPHRSWDMHVGKGAPDTLANRNKLKDYFISRIKHYYNGGKKTTWKWSGKATAKKGVSPIAAKKKPGLNEPELPSSNNILAGQYINFFSVTKKDGYWWAEFEYPTNPKAGRFYCALGPITHKDEKLEKETKLWFDLKITSKK</sequence>
<accession>A0A2T4PSU9</accession>
<dbReference type="GO" id="GO:0009253">
    <property type="term" value="P:peptidoglycan catabolic process"/>
    <property type="evidence" value="ECO:0007669"/>
    <property type="project" value="InterPro"/>
</dbReference>
<dbReference type="SMART" id="SM00644">
    <property type="entry name" value="Ami_2"/>
    <property type="match status" value="1"/>
</dbReference>
<dbReference type="Gene3D" id="3.40.80.10">
    <property type="entry name" value="Peptidoglycan recognition protein-like"/>
    <property type="match status" value="1"/>
</dbReference>
<dbReference type="InterPro" id="IPR036505">
    <property type="entry name" value="Amidase/PGRP_sf"/>
</dbReference>
<dbReference type="Pfam" id="PF25606">
    <property type="entry name" value="SH3b_P2"/>
    <property type="match status" value="1"/>
</dbReference>
<protein>
    <recommendedName>
        <fullName evidence="1">N-acetylmuramoyl-L-alanine amidase domain-containing protein</fullName>
    </recommendedName>
</protein>
<evidence type="ECO:0000259" key="1">
    <source>
        <dbReference type="SMART" id="SM00644"/>
    </source>
</evidence>
<dbReference type="EMBL" id="PZFK01000014">
    <property type="protein sequence ID" value="PTI29414.1"/>
    <property type="molecule type" value="Genomic_DNA"/>
</dbReference>
<dbReference type="RefSeq" id="WP_107536970.1">
    <property type="nucleotide sequence ID" value="NZ_BMDF01000002.1"/>
</dbReference>
<feature type="domain" description="N-acetylmuramoyl-L-alanine amidase" evidence="1">
    <location>
        <begin position="11"/>
        <end position="156"/>
    </location>
</feature>
<proteinExistence type="predicted"/>
<organism evidence="2 3">
    <name type="scientific">Mammaliicoccus vitulinus</name>
    <dbReference type="NCBI Taxonomy" id="71237"/>
    <lineage>
        <taxon>Bacteria</taxon>
        <taxon>Bacillati</taxon>
        <taxon>Bacillota</taxon>
        <taxon>Bacilli</taxon>
        <taxon>Bacillales</taxon>
        <taxon>Staphylococcaceae</taxon>
        <taxon>Mammaliicoccus</taxon>
    </lineage>
</organism>
<dbReference type="GeneID" id="64116205"/>
<dbReference type="OrthoDB" id="2416895at2"/>